<evidence type="ECO:0000313" key="2">
    <source>
        <dbReference type="Proteomes" id="UP000298860"/>
    </source>
</evidence>
<accession>A0A4D4J2G4</accession>
<dbReference type="GO" id="GO:0005975">
    <property type="term" value="P:carbohydrate metabolic process"/>
    <property type="evidence" value="ECO:0007669"/>
    <property type="project" value="InterPro"/>
</dbReference>
<reference evidence="2" key="1">
    <citation type="submission" date="2019-04" db="EMBL/GenBank/DDBJ databases">
        <title>Draft genome sequence of Pseudonocardiaceae bacterium SL3-2-4.</title>
        <authorList>
            <person name="Ningsih F."/>
            <person name="Yokota A."/>
            <person name="Sakai Y."/>
            <person name="Nanatani K."/>
            <person name="Yabe S."/>
            <person name="Oetari A."/>
            <person name="Sjamsuridzal W."/>
        </authorList>
    </citation>
    <scope>NUCLEOTIDE SEQUENCE [LARGE SCALE GENOMIC DNA]</scope>
    <source>
        <strain evidence="2">SL3-2-4</strain>
    </source>
</reference>
<dbReference type="OrthoDB" id="5175804at2"/>
<dbReference type="EMBL" id="BJFL01000002">
    <property type="protein sequence ID" value="GDY28978.1"/>
    <property type="molecule type" value="Genomic_DNA"/>
</dbReference>
<protein>
    <submittedName>
        <fullName evidence="1">Prenyltransferase</fullName>
    </submittedName>
</protein>
<comment type="caution">
    <text evidence="1">The sequence shown here is derived from an EMBL/GenBank/DDBJ whole genome shotgun (WGS) entry which is preliminary data.</text>
</comment>
<dbReference type="RefSeq" id="WP_137812162.1">
    <property type="nucleotide sequence ID" value="NZ_BJFL01000002.1"/>
</dbReference>
<evidence type="ECO:0000313" key="1">
    <source>
        <dbReference type="EMBL" id="GDY28978.1"/>
    </source>
</evidence>
<dbReference type="InterPro" id="IPR008928">
    <property type="entry name" value="6-hairpin_glycosidase_sf"/>
</dbReference>
<dbReference type="Proteomes" id="UP000298860">
    <property type="component" value="Unassembled WGS sequence"/>
</dbReference>
<dbReference type="Gene3D" id="1.50.10.10">
    <property type="match status" value="1"/>
</dbReference>
<proteinExistence type="predicted"/>
<keyword evidence="2" id="KW-1185">Reference proteome</keyword>
<keyword evidence="1" id="KW-0808">Transferase</keyword>
<dbReference type="InterPro" id="IPR012341">
    <property type="entry name" value="6hp_glycosidase-like_sf"/>
</dbReference>
<dbReference type="GO" id="GO:0016740">
    <property type="term" value="F:transferase activity"/>
    <property type="evidence" value="ECO:0007669"/>
    <property type="project" value="UniProtKB-KW"/>
</dbReference>
<gene>
    <name evidence="1" type="ORF">GTS_06110</name>
</gene>
<dbReference type="SUPFAM" id="SSF48208">
    <property type="entry name" value="Six-hairpin glycosidases"/>
    <property type="match status" value="1"/>
</dbReference>
<organism evidence="1 2">
    <name type="scientific">Gandjariella thermophila</name>
    <dbReference type="NCBI Taxonomy" id="1931992"/>
    <lineage>
        <taxon>Bacteria</taxon>
        <taxon>Bacillati</taxon>
        <taxon>Actinomycetota</taxon>
        <taxon>Actinomycetes</taxon>
        <taxon>Pseudonocardiales</taxon>
        <taxon>Pseudonocardiaceae</taxon>
        <taxon>Gandjariella</taxon>
    </lineage>
</organism>
<sequence>MRRPDVPAVPGILTADDVLATARTIAAAQERSGAIPWFAGGHVDPWDHVESAMALSAAGLHTEAERAYRWLARTQRPNGSWPMKIRSGRVEDATADTNFCAYLAVGVWHHRLVTSDDRFAERMWPTVRRAIEFVLDAQTVRGEIAWARGADGEPAGEALLTGCASIHHSLRCALALADHLGVPQPGWEVDLGRLGHVLRHHPEAFEPKDRYSMDWYYPVLGGAVRGEPAHRRIAGRWADFVVPGLGIRCVDDHPWVTGAETCELALSLDTLGDTDRAAGLLADMQHLREEDGSYWTGFVFADGKRWPEERTTWTSAAVILVADALSRTSAGNGIFRAEDLPTGLAVDGEFCGCGDGVAGGHGSTDGVAGLAADSLEHP</sequence>
<dbReference type="AlphaFoldDB" id="A0A4D4J2G4"/>
<name>A0A4D4J2G4_9PSEU</name>